<dbReference type="Gene3D" id="3.40.190.290">
    <property type="match status" value="1"/>
</dbReference>
<proteinExistence type="inferred from homology"/>
<dbReference type="PRINTS" id="PR00039">
    <property type="entry name" value="HTHLYSR"/>
</dbReference>
<feature type="domain" description="HTH lysR-type" evidence="5">
    <location>
        <begin position="5"/>
        <end position="62"/>
    </location>
</feature>
<evidence type="ECO:0000313" key="7">
    <source>
        <dbReference type="Proteomes" id="UP001251374"/>
    </source>
</evidence>
<dbReference type="Gene3D" id="1.10.10.10">
    <property type="entry name" value="Winged helix-like DNA-binding domain superfamily/Winged helix DNA-binding domain"/>
    <property type="match status" value="1"/>
</dbReference>
<sequence length="303" mass="33608">MLPELKIQPLRYVLAIIDHSGFHAAAKQLHRSQPAISMAVRDLESRLGQRLFEKGNGQTLLTPFGHWCEPRFRELVAHHDRLSRDAMALASAQVGRVDIAAVPSVASRLMPAILASFVHDYPGIEISLQDGHSEGVNQMVLRGEVELGITSIWLPDEALNFTPLLQDEIGVVCRDDHPLANHDQLHWQALIGHPLISNGTSRLLEGSPAAELLVESTLYISNMISLTAMLEAGIGITTLPRLAFQEEHERLRFVPLSTPRLERQIGLLRRARQSLSPACEAMHEYLLERLVGSHNEEGPTAEP</sequence>
<name>A0ABU1HAH2_9GAMM</name>
<evidence type="ECO:0000259" key="5">
    <source>
        <dbReference type="PROSITE" id="PS50931"/>
    </source>
</evidence>
<reference evidence="6 7" key="1">
    <citation type="submission" date="2023-04" db="EMBL/GenBank/DDBJ databases">
        <title>A long-awaited taxogenomic arrangement of the family Halomonadaceae.</title>
        <authorList>
            <person name="De La Haba R."/>
            <person name="Chuvochina M."/>
            <person name="Wittouck S."/>
            <person name="Arahal D.R."/>
            <person name="Sanchez-Porro C."/>
            <person name="Hugenholtz P."/>
            <person name="Ventosa A."/>
        </authorList>
    </citation>
    <scope>NUCLEOTIDE SEQUENCE [LARGE SCALE GENOMIC DNA]</scope>
    <source>
        <strain evidence="6 7">DSM 26770</strain>
    </source>
</reference>
<evidence type="ECO:0000313" key="6">
    <source>
        <dbReference type="EMBL" id="MDR5904013.1"/>
    </source>
</evidence>
<dbReference type="CDD" id="cd08440">
    <property type="entry name" value="PBP2_LTTR_like_4"/>
    <property type="match status" value="1"/>
</dbReference>
<dbReference type="InterPro" id="IPR036388">
    <property type="entry name" value="WH-like_DNA-bd_sf"/>
</dbReference>
<dbReference type="PANTHER" id="PTHR30419">
    <property type="entry name" value="HTH-TYPE TRANSCRIPTIONAL REGULATOR YBHD"/>
    <property type="match status" value="1"/>
</dbReference>
<dbReference type="Pfam" id="PF03466">
    <property type="entry name" value="LysR_substrate"/>
    <property type="match status" value="1"/>
</dbReference>
<comment type="similarity">
    <text evidence="1">Belongs to the LysR transcriptional regulatory family.</text>
</comment>
<dbReference type="InterPro" id="IPR005119">
    <property type="entry name" value="LysR_subst-bd"/>
</dbReference>
<dbReference type="PANTHER" id="PTHR30419:SF8">
    <property type="entry name" value="NITROGEN ASSIMILATION TRANSCRIPTIONAL ACTIVATOR-RELATED"/>
    <property type="match status" value="1"/>
</dbReference>
<keyword evidence="3" id="KW-0238">DNA-binding</keyword>
<protein>
    <submittedName>
        <fullName evidence="6">LysR substrate-binding domain-containing protein</fullName>
    </submittedName>
</protein>
<dbReference type="InterPro" id="IPR036390">
    <property type="entry name" value="WH_DNA-bd_sf"/>
</dbReference>
<accession>A0ABU1HAH2</accession>
<evidence type="ECO:0000256" key="3">
    <source>
        <dbReference type="ARBA" id="ARBA00023125"/>
    </source>
</evidence>
<dbReference type="InterPro" id="IPR000847">
    <property type="entry name" value="LysR_HTH_N"/>
</dbReference>
<evidence type="ECO:0000256" key="2">
    <source>
        <dbReference type="ARBA" id="ARBA00023015"/>
    </source>
</evidence>
<dbReference type="SUPFAM" id="SSF46785">
    <property type="entry name" value="Winged helix' DNA-binding domain"/>
    <property type="match status" value="1"/>
</dbReference>
<evidence type="ECO:0000256" key="1">
    <source>
        <dbReference type="ARBA" id="ARBA00009437"/>
    </source>
</evidence>
<dbReference type="Pfam" id="PF00126">
    <property type="entry name" value="HTH_1"/>
    <property type="match status" value="1"/>
</dbReference>
<dbReference type="PROSITE" id="PS50931">
    <property type="entry name" value="HTH_LYSR"/>
    <property type="match status" value="1"/>
</dbReference>
<keyword evidence="2" id="KW-0805">Transcription regulation</keyword>
<keyword evidence="4" id="KW-0804">Transcription</keyword>
<comment type="caution">
    <text evidence="6">The sequence shown here is derived from an EMBL/GenBank/DDBJ whole genome shotgun (WGS) entry which is preliminary data.</text>
</comment>
<gene>
    <name evidence="6" type="ORF">QC821_01845</name>
</gene>
<evidence type="ECO:0000256" key="4">
    <source>
        <dbReference type="ARBA" id="ARBA00023163"/>
    </source>
</evidence>
<dbReference type="EMBL" id="JARWAM010000001">
    <property type="protein sequence ID" value="MDR5904013.1"/>
    <property type="molecule type" value="Genomic_DNA"/>
</dbReference>
<dbReference type="InterPro" id="IPR050950">
    <property type="entry name" value="HTH-type_LysR_regulators"/>
</dbReference>
<keyword evidence="7" id="KW-1185">Reference proteome</keyword>
<dbReference type="SUPFAM" id="SSF53850">
    <property type="entry name" value="Periplasmic binding protein-like II"/>
    <property type="match status" value="1"/>
</dbReference>
<dbReference type="Proteomes" id="UP001251374">
    <property type="component" value="Unassembled WGS sequence"/>
</dbReference>
<organism evidence="6 7">
    <name type="scientific">Franzmannia qiaohouensis</name>
    <dbReference type="NCBI Taxonomy" id="1329370"/>
    <lineage>
        <taxon>Bacteria</taxon>
        <taxon>Pseudomonadati</taxon>
        <taxon>Pseudomonadota</taxon>
        <taxon>Gammaproteobacteria</taxon>
        <taxon>Oceanospirillales</taxon>
        <taxon>Halomonadaceae</taxon>
        <taxon>Franzmannia</taxon>
    </lineage>
</organism>
<dbReference type="RefSeq" id="WP_309716201.1">
    <property type="nucleotide sequence ID" value="NZ_JARWAM010000001.1"/>
</dbReference>